<feature type="transmembrane region" description="Helical" evidence="2">
    <location>
        <begin position="605"/>
        <end position="629"/>
    </location>
</feature>
<sequence>MATNMDGEKIDPVTEKPSVQATVTSVNDDPCSLESDTVRPSRDLRSAIYTIVGGVALPCIPILVVSAVLLYFIFKHRVVPRAGWTELYVPTDHPEKISNITNFIKEIRHNGGRPAYYVAYNPSTITTIAAWTGRVIPYLSSSIMALVAFFAARHIVLKSKHGHHTELPTPEQLTLLISLLGGSGFSPLKDTIFYRWGRKERLVAPLPAAFTALFIITLLGVFIPIIDTWFGIAVHPATITQLYNTSASAYHSFGRKLDPGTTDYSICPNGPGFAAGQTGNPDQHWYWPCNLYISTPHPQNIFLVGGEAASKLQLNQPTNDMISNYTGSLSSSASKHNETVYFYSDARSSNAVDFKAQTLGISTQCHIASQRCHADYSNGTSFRCSAGFAGDLSECMPNVWPASGEYGTCDTGIGFATDAKLSQAAGMNNLTDMTGSATGYLPDLLKQNPMYFGTWASGFPGDDIKNALFANMDPQVFPGGAVTAAWMLNCTSTVYDVTYTYSDGSLHSFDATVAAPEWGAFFSAPFSWSTTGILGMKQASLALENAAYLASYTANTSTQMANIWANEFSRAALELSVGVFTARVNDLEQLRNSSVSVARIPLVPLYLLLGFKFVYVVVVIILAIGAYCFTHPAETEIVKAQLSVKGLAAAHFDQPDLIRQDVVKQVQSRLEQAKNGGGGGGNAMMTTEQREQEQADAADAGSAPIQPLKRAATAPAGSGPNDGETEAGGGQGADADHKPKIGLMPTRAGTWQFVLLANGAWQSVKPIVQSFVLSEAKTGEFGTAGDIYAAWK</sequence>
<dbReference type="AlphaFoldDB" id="A0AAV9Q3Q2"/>
<accession>A0AAV9Q3Q2</accession>
<comment type="caution">
    <text evidence="3">The sequence shown here is derived from an EMBL/GenBank/DDBJ whole genome shotgun (WGS) entry which is preliminary data.</text>
</comment>
<dbReference type="Proteomes" id="UP001345827">
    <property type="component" value="Unassembled WGS sequence"/>
</dbReference>
<evidence type="ECO:0000256" key="2">
    <source>
        <dbReference type="SAM" id="Phobius"/>
    </source>
</evidence>
<proteinExistence type="predicted"/>
<evidence type="ECO:0000313" key="3">
    <source>
        <dbReference type="EMBL" id="KAK5535191.1"/>
    </source>
</evidence>
<keyword evidence="2" id="KW-1133">Transmembrane helix</keyword>
<feature type="transmembrane region" description="Helical" evidence="2">
    <location>
        <begin position="135"/>
        <end position="152"/>
    </location>
</feature>
<keyword evidence="4" id="KW-1185">Reference proteome</keyword>
<dbReference type="EMBL" id="JAXLQG010000010">
    <property type="protein sequence ID" value="KAK5535191.1"/>
    <property type="molecule type" value="Genomic_DNA"/>
</dbReference>
<protein>
    <submittedName>
        <fullName evidence="3">Uncharacterized protein</fullName>
    </submittedName>
</protein>
<reference evidence="3 4" key="1">
    <citation type="submission" date="2023-06" db="EMBL/GenBank/DDBJ databases">
        <title>Black Yeasts Isolated from many extreme environments.</title>
        <authorList>
            <person name="Coleine C."/>
            <person name="Stajich J.E."/>
            <person name="Selbmann L."/>
        </authorList>
    </citation>
    <scope>NUCLEOTIDE SEQUENCE [LARGE SCALE GENOMIC DNA]</scope>
    <source>
        <strain evidence="3 4">CCFEE 5887</strain>
    </source>
</reference>
<name>A0AAV9Q3Q2_9PEZI</name>
<evidence type="ECO:0000313" key="4">
    <source>
        <dbReference type="Proteomes" id="UP001345827"/>
    </source>
</evidence>
<evidence type="ECO:0000256" key="1">
    <source>
        <dbReference type="SAM" id="MobiDB-lite"/>
    </source>
</evidence>
<feature type="transmembrane region" description="Helical" evidence="2">
    <location>
        <begin position="202"/>
        <end position="226"/>
    </location>
</feature>
<feature type="transmembrane region" description="Helical" evidence="2">
    <location>
        <begin position="47"/>
        <end position="74"/>
    </location>
</feature>
<organism evidence="3 4">
    <name type="scientific">Vermiconidia calcicola</name>
    <dbReference type="NCBI Taxonomy" id="1690605"/>
    <lineage>
        <taxon>Eukaryota</taxon>
        <taxon>Fungi</taxon>
        <taxon>Dikarya</taxon>
        <taxon>Ascomycota</taxon>
        <taxon>Pezizomycotina</taxon>
        <taxon>Dothideomycetes</taxon>
        <taxon>Dothideomycetidae</taxon>
        <taxon>Mycosphaerellales</taxon>
        <taxon>Extremaceae</taxon>
        <taxon>Vermiconidia</taxon>
    </lineage>
</organism>
<keyword evidence="2" id="KW-0472">Membrane</keyword>
<keyword evidence="2" id="KW-0812">Transmembrane</keyword>
<feature type="region of interest" description="Disordered" evidence="1">
    <location>
        <begin position="710"/>
        <end position="741"/>
    </location>
</feature>
<gene>
    <name evidence="3" type="ORF">LTR25_006199</name>
</gene>